<dbReference type="Proteomes" id="UP001219605">
    <property type="component" value="Chromosome"/>
</dbReference>
<dbReference type="InterPro" id="IPR011099">
    <property type="entry name" value="Glyco_hydro_67_C"/>
</dbReference>
<protein>
    <submittedName>
        <fullName evidence="6">Alpha-glucuronidase</fullName>
    </submittedName>
</protein>
<feature type="domain" description="Glycosyl hydrolase family 67 catalytic" evidence="5">
    <location>
        <begin position="145"/>
        <end position="441"/>
    </location>
</feature>
<evidence type="ECO:0000259" key="4">
    <source>
        <dbReference type="Pfam" id="PF07477"/>
    </source>
</evidence>
<sequence length="720" mass="78629">MSLPHTVQPTPDRAVARHPAWLPPEAFGPLGIRSALVCGTGPLVDTVVEELTRAGTRYGGRVHRHARAGAVELVLALTGADPLPPVAARLAGEVAGTLGAEGFLLDRSGHVPVLLADTPAGLLYGLFHLVRLGGSAFDLHPVERHRPALDRRMLDHWDNVDVHPVMGQVERGYAGGSIFWRDGAARNEPDRIREYGRLLAACGVNAITVNNVNVHATEARLLTDRLGDVAAIADLLRPYAVRVHLSVTFAAPVVLGGLPTADPLDDRVRAWWATATRQVYDRIPDFGGYVVKADSEGQPGPFTYGRDHADGANLLAGALAPFGGVVHWRAFVYNHRQDWRDRTTDRARAAYDHFAPLDGRFRDNVIVQVKHGPIDFQAREPVSPVLAAMPATRLAVEVQVTQEYTGQQRHVCYLGPWWSELLGFTPWGPQGRTVADIAAGAGRTGTGAGGGRTGTGAGAGRTDTGAAGGRTLPGGGLVGVANVGADPFWTGHPLAQANLYAFGRLGWDPRLDPRAVLDEWIGLTFPPSTTGDPALVRRTLHEIMDDSWRTYERYTAPLGVGFMVNPRDHYGPGVDGYEYSPWGTYHFADRDGVGVDRTRATGTGFTGQYPCPWAERYESVEQCPDELLLFFHHVPYDHVLRSGSTVIQHIYDTHFAGVEQVKTMRQRWQRLAGLVDAAVHARVSGLLEEQLRCAREWRDQINTYFFRKSGVPDTHSRPIH</sequence>
<dbReference type="Gene3D" id="3.90.1330.10">
    <property type="entry name" value="Alpha-glucuronidase, C-terminal domain"/>
    <property type="match status" value="1"/>
</dbReference>
<dbReference type="Gene3D" id="3.20.20.80">
    <property type="entry name" value="Glycosidases"/>
    <property type="match status" value="1"/>
</dbReference>
<feature type="compositionally biased region" description="Gly residues" evidence="3">
    <location>
        <begin position="443"/>
        <end position="459"/>
    </location>
</feature>
<dbReference type="RefSeq" id="WP_275030069.1">
    <property type="nucleotide sequence ID" value="NZ_CP118615.1"/>
</dbReference>
<dbReference type="InterPro" id="IPR011100">
    <property type="entry name" value="Glyco_hydro_67_cat"/>
</dbReference>
<dbReference type="InterPro" id="IPR029018">
    <property type="entry name" value="Hex-like_dom2"/>
</dbReference>
<dbReference type="EMBL" id="CP118615">
    <property type="protein sequence ID" value="WDZ83520.1"/>
    <property type="molecule type" value="Genomic_DNA"/>
</dbReference>
<keyword evidence="2" id="KW-0858">Xylan degradation</keyword>
<feature type="domain" description="Glycosyl hydrolase family 67 C-terminal" evidence="4">
    <location>
        <begin position="490"/>
        <end position="716"/>
    </location>
</feature>
<dbReference type="SUPFAM" id="SSF55545">
    <property type="entry name" value="beta-N-acetylhexosaminidase-like domain"/>
    <property type="match status" value="1"/>
</dbReference>
<keyword evidence="1 2" id="KW-0378">Hydrolase</keyword>
<evidence type="ECO:0000256" key="3">
    <source>
        <dbReference type="SAM" id="MobiDB-lite"/>
    </source>
</evidence>
<keyword evidence="2" id="KW-0119">Carbohydrate metabolism</keyword>
<reference evidence="6 7" key="1">
    <citation type="submission" date="2023-02" db="EMBL/GenBank/DDBJ databases">
        <authorList>
            <person name="Mo P."/>
        </authorList>
    </citation>
    <scope>NUCLEOTIDE SEQUENCE [LARGE SCALE GENOMIC DNA]</scope>
    <source>
        <strain evidence="6 7">HUAS 3</strain>
    </source>
</reference>
<keyword evidence="2" id="KW-0326">Glycosidase</keyword>
<dbReference type="PANTHER" id="PTHR39207:SF1">
    <property type="entry name" value="ALPHA-GLUCURONIDASE A"/>
    <property type="match status" value="1"/>
</dbReference>
<evidence type="ECO:0000256" key="1">
    <source>
        <dbReference type="ARBA" id="ARBA00022801"/>
    </source>
</evidence>
<name>A0ABY7ZKS6_9ACTN</name>
<dbReference type="Gene3D" id="3.30.379.10">
    <property type="entry name" value="Chitobiase/beta-hexosaminidase domain 2-like"/>
    <property type="match status" value="1"/>
</dbReference>
<dbReference type="InterPro" id="IPR011395">
    <property type="entry name" value="Glyco_hydro_67_aGlcAse"/>
</dbReference>
<proteinExistence type="inferred from homology"/>
<keyword evidence="2" id="KW-0624">Polysaccharide degradation</keyword>
<evidence type="ECO:0000313" key="7">
    <source>
        <dbReference type="Proteomes" id="UP001219605"/>
    </source>
</evidence>
<organism evidence="6 7">
    <name type="scientific">Micromonospora cathayae</name>
    <dbReference type="NCBI Taxonomy" id="3028804"/>
    <lineage>
        <taxon>Bacteria</taxon>
        <taxon>Bacillati</taxon>
        <taxon>Actinomycetota</taxon>
        <taxon>Actinomycetes</taxon>
        <taxon>Micromonosporales</taxon>
        <taxon>Micromonosporaceae</taxon>
        <taxon>Micromonospora</taxon>
    </lineage>
</organism>
<dbReference type="InterPro" id="IPR037054">
    <property type="entry name" value="A-glucoronidase_C_sf"/>
</dbReference>
<feature type="region of interest" description="Disordered" evidence="3">
    <location>
        <begin position="443"/>
        <end position="467"/>
    </location>
</feature>
<dbReference type="PANTHER" id="PTHR39207">
    <property type="entry name" value="ALPHA-GLUCURONIDASE A"/>
    <property type="match status" value="1"/>
</dbReference>
<gene>
    <name evidence="6" type="ORF">PVK37_24085</name>
</gene>
<dbReference type="Pfam" id="PF07477">
    <property type="entry name" value="Glyco_hydro_67C"/>
    <property type="match status" value="1"/>
</dbReference>
<evidence type="ECO:0000313" key="6">
    <source>
        <dbReference type="EMBL" id="WDZ83520.1"/>
    </source>
</evidence>
<accession>A0ABY7ZKS6</accession>
<dbReference type="InterPro" id="IPR017853">
    <property type="entry name" value="GH"/>
</dbReference>
<keyword evidence="7" id="KW-1185">Reference proteome</keyword>
<evidence type="ECO:0000256" key="2">
    <source>
        <dbReference type="PIRNR" id="PIRNR029900"/>
    </source>
</evidence>
<dbReference type="PIRSF" id="PIRSF029900">
    <property type="entry name" value="Alpha-glucuronds"/>
    <property type="match status" value="1"/>
</dbReference>
<evidence type="ECO:0000259" key="5">
    <source>
        <dbReference type="Pfam" id="PF07488"/>
    </source>
</evidence>
<dbReference type="SUPFAM" id="SSF51445">
    <property type="entry name" value="(Trans)glycosidases"/>
    <property type="match status" value="1"/>
</dbReference>
<comment type="similarity">
    <text evidence="2">Belongs to the glycosyl hydrolase 67 family.</text>
</comment>
<dbReference type="Pfam" id="PF07488">
    <property type="entry name" value="Glyco_hydro_67M"/>
    <property type="match status" value="1"/>
</dbReference>